<feature type="domain" description="Molybdopterin oxidoreductase" evidence="1">
    <location>
        <begin position="120"/>
        <end position="236"/>
    </location>
</feature>
<proteinExistence type="predicted"/>
<dbReference type="EMBL" id="CP024915">
    <property type="protein sequence ID" value="AUZ89214.1"/>
    <property type="molecule type" value="Genomic_DNA"/>
</dbReference>
<dbReference type="Gene3D" id="3.40.228.10">
    <property type="entry name" value="Dimethylsulfoxide Reductase, domain 2"/>
    <property type="match status" value="1"/>
</dbReference>
<dbReference type="AlphaFoldDB" id="A0A2L0UIX9"/>
<dbReference type="GO" id="GO:0016020">
    <property type="term" value="C:membrane"/>
    <property type="evidence" value="ECO:0007669"/>
    <property type="project" value="TreeGrafter"/>
</dbReference>
<dbReference type="Gene3D" id="3.40.50.740">
    <property type="match status" value="1"/>
</dbReference>
<gene>
    <name evidence="2" type="ORF">CVO76_02635</name>
</gene>
<dbReference type="InterPro" id="IPR050123">
    <property type="entry name" value="Prok_molybdopt-oxidoreductase"/>
</dbReference>
<protein>
    <recommendedName>
        <fullName evidence="1">Molybdopterin oxidoreductase domain-containing protein</fullName>
    </recommendedName>
</protein>
<dbReference type="Pfam" id="PF00384">
    <property type="entry name" value="Molybdopterin"/>
    <property type="match status" value="1"/>
</dbReference>
<evidence type="ECO:0000259" key="1">
    <source>
        <dbReference type="Pfam" id="PF00384"/>
    </source>
</evidence>
<organism evidence="2 3">
    <name type="scientific">Arthrobacter agilis</name>
    <dbReference type="NCBI Taxonomy" id="37921"/>
    <lineage>
        <taxon>Bacteria</taxon>
        <taxon>Bacillati</taxon>
        <taxon>Actinomycetota</taxon>
        <taxon>Actinomycetes</taxon>
        <taxon>Micrococcales</taxon>
        <taxon>Micrococcaceae</taxon>
        <taxon>Arthrobacter</taxon>
    </lineage>
</organism>
<accession>A0A2L0UIX9</accession>
<dbReference type="Proteomes" id="UP000239187">
    <property type="component" value="Chromosome"/>
</dbReference>
<evidence type="ECO:0000313" key="3">
    <source>
        <dbReference type="Proteomes" id="UP000239187"/>
    </source>
</evidence>
<dbReference type="SUPFAM" id="SSF53706">
    <property type="entry name" value="Formate dehydrogenase/DMSO reductase, domains 1-3"/>
    <property type="match status" value="1"/>
</dbReference>
<reference evidence="2 3" key="1">
    <citation type="submission" date="2017-11" db="EMBL/GenBank/DDBJ databases">
        <title>Draft genome of Arthrobacter agilis strain UMCV2, a plant growth-promoting rhizobacterium and biocontrol capacity of phytopathogenic fungi.</title>
        <authorList>
            <person name="Martinez-Camara R."/>
            <person name="Santoyo G."/>
            <person name="Moreno-Hagelsieb G."/>
            <person name="Valencia-Cantero E."/>
        </authorList>
    </citation>
    <scope>NUCLEOTIDE SEQUENCE [LARGE SCALE GENOMIC DNA]</scope>
    <source>
        <strain evidence="2 3">UMCV2</strain>
    </source>
</reference>
<name>A0A2L0UIX9_9MICC</name>
<dbReference type="PANTHER" id="PTHR43105:SF4">
    <property type="entry name" value="PROTEIN YDEP"/>
    <property type="match status" value="1"/>
</dbReference>
<evidence type="ECO:0000313" key="2">
    <source>
        <dbReference type="EMBL" id="AUZ89214.1"/>
    </source>
</evidence>
<dbReference type="PANTHER" id="PTHR43105">
    <property type="entry name" value="RESPIRATORY NITRATE REDUCTASE"/>
    <property type="match status" value="1"/>
</dbReference>
<feature type="non-terminal residue" evidence="2">
    <location>
        <position position="239"/>
    </location>
</feature>
<dbReference type="GO" id="GO:0016491">
    <property type="term" value="F:oxidoreductase activity"/>
    <property type="evidence" value="ECO:0007669"/>
    <property type="project" value="InterPro"/>
</dbReference>
<sequence>MATKAPKDNIDETRLTVGARKTTAVGLPAVINSLKISIDQMGPVRSAQTLLAVNQVKGFDCMGCAWPEGDKRHTAEFCENGAKAVAEEATRRTVPPSFFAEHAVRDLLDRDDYWLGQQGRLTHPMLLDEGGTHYRPVSWDEAYQVVVDELAALDSPDEAIFYTSGRTSNEAAFLYQLMVRGIGTNNLPDCSNMCHESSGSALNETLGVGKGTVSLLDLDTAPLIIVAGQNPGTNHPRML</sequence>
<dbReference type="RefSeq" id="WP_208741678.1">
    <property type="nucleotide sequence ID" value="NZ_CP024915.1"/>
</dbReference>
<dbReference type="InterPro" id="IPR006656">
    <property type="entry name" value="Mopterin_OxRdtase"/>
</dbReference>